<reference evidence="1" key="1">
    <citation type="submission" date="2018-06" db="EMBL/GenBank/DDBJ databases">
        <authorList>
            <person name="Zhirakovskaya E."/>
        </authorList>
    </citation>
    <scope>NUCLEOTIDE SEQUENCE</scope>
</reference>
<protein>
    <recommendedName>
        <fullName evidence="2">Porin</fullName>
    </recommendedName>
</protein>
<name>A0A3B0WQN5_9ZZZZ</name>
<evidence type="ECO:0008006" key="2">
    <source>
        <dbReference type="Google" id="ProtNLM"/>
    </source>
</evidence>
<sequence>YGLSAKQTLFFGLPYRLSPAGDNRRGNLSLLYRHTTWQIDTMKGTSRFALLGGAVVPTENERDGALQVGAVATFYRNRYEWDIDVLWQQGLGNRPNTGRYDVAWQYRLSPDRYPEWGTTSEWDIDLELGGRWIEKNTMVHQATVGLQYINRRWVAEAAFIQDLNLAEDTRLLFSVRIHF</sequence>
<dbReference type="EMBL" id="UOFE01000045">
    <property type="protein sequence ID" value="VAW54940.1"/>
    <property type="molecule type" value="Genomic_DNA"/>
</dbReference>
<proteinExistence type="predicted"/>
<feature type="non-terminal residue" evidence="1">
    <location>
        <position position="1"/>
    </location>
</feature>
<gene>
    <name evidence="1" type="ORF">MNBD_GAMMA05-1670</name>
</gene>
<accession>A0A3B0WQN5</accession>
<dbReference type="AlphaFoldDB" id="A0A3B0WQN5"/>
<evidence type="ECO:0000313" key="1">
    <source>
        <dbReference type="EMBL" id="VAW54940.1"/>
    </source>
</evidence>
<organism evidence="1">
    <name type="scientific">hydrothermal vent metagenome</name>
    <dbReference type="NCBI Taxonomy" id="652676"/>
    <lineage>
        <taxon>unclassified sequences</taxon>
        <taxon>metagenomes</taxon>
        <taxon>ecological metagenomes</taxon>
    </lineage>
</organism>